<dbReference type="GO" id="GO:0009253">
    <property type="term" value="P:peptidoglycan catabolic process"/>
    <property type="evidence" value="ECO:0007669"/>
    <property type="project" value="InterPro"/>
</dbReference>
<keyword evidence="5" id="KW-1185">Reference proteome</keyword>
<dbReference type="SUPFAM" id="SSF55846">
    <property type="entry name" value="N-acetylmuramoyl-L-alanine amidase-like"/>
    <property type="match status" value="1"/>
</dbReference>
<dbReference type="InterPro" id="IPR006619">
    <property type="entry name" value="PGRP_domain_met/bac"/>
</dbReference>
<evidence type="ECO:0000313" key="4">
    <source>
        <dbReference type="EMBL" id="OSM00194.1"/>
    </source>
</evidence>
<reference evidence="4 5" key="1">
    <citation type="journal article" date="2016" name="BMC Genomics">
        <title>Combined genomic and structural analyses of a cultured magnetotactic bacterium reveals its niche adaptation to a dynamic environment.</title>
        <authorList>
            <person name="Araujo A.C."/>
            <person name="Morillo V."/>
            <person name="Cypriano J."/>
            <person name="Teixeira L.C."/>
            <person name="Leao P."/>
            <person name="Lyra S."/>
            <person name="Almeida L.G."/>
            <person name="Bazylinski D.A."/>
            <person name="Vasconcellos A.T."/>
            <person name="Abreu F."/>
            <person name="Lins U."/>
        </authorList>
    </citation>
    <scope>NUCLEOTIDE SEQUENCE [LARGE SCALE GENOMIC DNA]</scope>
    <source>
        <strain evidence="4 5">IT-1</strain>
    </source>
</reference>
<dbReference type="Gene3D" id="3.40.80.10">
    <property type="entry name" value="Peptidoglycan recognition protein-like"/>
    <property type="match status" value="1"/>
</dbReference>
<dbReference type="GO" id="GO:0008745">
    <property type="term" value="F:N-acetylmuramoyl-L-alanine amidase activity"/>
    <property type="evidence" value="ECO:0007669"/>
    <property type="project" value="InterPro"/>
</dbReference>
<accession>A0A1Y2K068</accession>
<organism evidence="4 5">
    <name type="scientific">Magnetofaba australis IT-1</name>
    <dbReference type="NCBI Taxonomy" id="1434232"/>
    <lineage>
        <taxon>Bacteria</taxon>
        <taxon>Pseudomonadati</taxon>
        <taxon>Pseudomonadota</taxon>
        <taxon>Magnetococcia</taxon>
        <taxon>Magnetococcales</taxon>
        <taxon>Magnetococcaceae</taxon>
        <taxon>Magnetofaba</taxon>
    </lineage>
</organism>
<dbReference type="SMART" id="SM00644">
    <property type="entry name" value="Ami_2"/>
    <property type="match status" value="1"/>
</dbReference>
<dbReference type="AlphaFoldDB" id="A0A1Y2K068"/>
<dbReference type="InterPro" id="IPR002502">
    <property type="entry name" value="Amidase_domain"/>
</dbReference>
<dbReference type="Proteomes" id="UP000194003">
    <property type="component" value="Unassembled WGS sequence"/>
</dbReference>
<dbReference type="PANTHER" id="PTHR11022:SF41">
    <property type="entry name" value="PEPTIDOGLYCAN-RECOGNITION PROTEIN LC-RELATED"/>
    <property type="match status" value="1"/>
</dbReference>
<comment type="caution">
    <text evidence="4">The sequence shown here is derived from an EMBL/GenBank/DDBJ whole genome shotgun (WGS) entry which is preliminary data.</text>
</comment>
<evidence type="ECO:0000313" key="5">
    <source>
        <dbReference type="Proteomes" id="UP000194003"/>
    </source>
</evidence>
<protein>
    <submittedName>
        <fullName evidence="4">Putative N-acetylmuramoyl-L-alanine amidase</fullName>
    </submittedName>
</protein>
<comment type="similarity">
    <text evidence="1">Belongs to the N-acetylmuramoyl-L-alanine amidase 2 family.</text>
</comment>
<dbReference type="CDD" id="cd06583">
    <property type="entry name" value="PGRP"/>
    <property type="match status" value="1"/>
</dbReference>
<dbReference type="SMART" id="SM00701">
    <property type="entry name" value="PGRP"/>
    <property type="match status" value="1"/>
</dbReference>
<dbReference type="EMBL" id="LVJN01000021">
    <property type="protein sequence ID" value="OSM00194.1"/>
    <property type="molecule type" value="Genomic_DNA"/>
</dbReference>
<proteinExistence type="inferred from homology"/>
<evidence type="ECO:0000256" key="1">
    <source>
        <dbReference type="ARBA" id="ARBA00007553"/>
    </source>
</evidence>
<dbReference type="Pfam" id="PF01510">
    <property type="entry name" value="Amidase_2"/>
    <property type="match status" value="1"/>
</dbReference>
<evidence type="ECO:0000259" key="2">
    <source>
        <dbReference type="SMART" id="SM00644"/>
    </source>
</evidence>
<dbReference type="PANTHER" id="PTHR11022">
    <property type="entry name" value="PEPTIDOGLYCAN RECOGNITION PROTEIN"/>
    <property type="match status" value="1"/>
</dbReference>
<dbReference type="GO" id="GO:0008270">
    <property type="term" value="F:zinc ion binding"/>
    <property type="evidence" value="ECO:0007669"/>
    <property type="project" value="InterPro"/>
</dbReference>
<sequence>MVVIHCSATPNGRSHEVNEIRRWHMFERGWSDIGYHFVITVDGRIQAGRPMERPGAHARGCNQHSIGVCMVGEDAFSKAQERALSQLLSDLEAQLPDEFAVVGHRQLNPHKSCPGFDVARWRVGEAPFPLMAGAHIAQQEPSNGA</sequence>
<name>A0A1Y2K068_9PROT</name>
<dbReference type="STRING" id="1434232.MAIT1_00649"/>
<feature type="domain" description="Peptidoglycan recognition protein family" evidence="3">
    <location>
        <begin position="1"/>
        <end position="108"/>
    </location>
</feature>
<dbReference type="InterPro" id="IPR015510">
    <property type="entry name" value="PGRP"/>
</dbReference>
<gene>
    <name evidence="4" type="ORF">MAIT1_00649</name>
</gene>
<dbReference type="InterPro" id="IPR036505">
    <property type="entry name" value="Amidase/PGRP_sf"/>
</dbReference>
<feature type="domain" description="N-acetylmuramoyl-L-alanine amidase" evidence="2">
    <location>
        <begin position="1"/>
        <end position="115"/>
    </location>
</feature>
<evidence type="ECO:0000259" key="3">
    <source>
        <dbReference type="SMART" id="SM00701"/>
    </source>
</evidence>